<dbReference type="PANTHER" id="PTHR30419">
    <property type="entry name" value="HTH-TYPE TRANSCRIPTIONAL REGULATOR YBHD"/>
    <property type="match status" value="1"/>
</dbReference>
<keyword evidence="2" id="KW-0805">Transcription regulation</keyword>
<dbReference type="InterPro" id="IPR036388">
    <property type="entry name" value="WH-like_DNA-bd_sf"/>
</dbReference>
<evidence type="ECO:0000256" key="4">
    <source>
        <dbReference type="ARBA" id="ARBA00023163"/>
    </source>
</evidence>
<evidence type="ECO:0000313" key="7">
    <source>
        <dbReference type="Proteomes" id="UP001595755"/>
    </source>
</evidence>
<dbReference type="EMBL" id="JBHSED010000003">
    <property type="protein sequence ID" value="MFC4302131.1"/>
    <property type="molecule type" value="Genomic_DNA"/>
</dbReference>
<dbReference type="RefSeq" id="WP_204600977.1">
    <property type="nucleotide sequence ID" value="NZ_JBHSED010000003.1"/>
</dbReference>
<name>A0ABV8S3J9_9BACL</name>
<dbReference type="Pfam" id="PF03466">
    <property type="entry name" value="LysR_substrate"/>
    <property type="match status" value="1"/>
</dbReference>
<accession>A0ABV8S3J9</accession>
<evidence type="ECO:0000256" key="2">
    <source>
        <dbReference type="ARBA" id="ARBA00023015"/>
    </source>
</evidence>
<gene>
    <name evidence="6" type="ORF">ACFO1S_01605</name>
</gene>
<dbReference type="SUPFAM" id="SSF53850">
    <property type="entry name" value="Periplasmic binding protein-like II"/>
    <property type="match status" value="1"/>
</dbReference>
<dbReference type="InterPro" id="IPR036390">
    <property type="entry name" value="WH_DNA-bd_sf"/>
</dbReference>
<evidence type="ECO:0000259" key="5">
    <source>
        <dbReference type="PROSITE" id="PS50931"/>
    </source>
</evidence>
<organism evidence="6 7">
    <name type="scientific">Cohnella boryungensis</name>
    <dbReference type="NCBI Taxonomy" id="768479"/>
    <lineage>
        <taxon>Bacteria</taxon>
        <taxon>Bacillati</taxon>
        <taxon>Bacillota</taxon>
        <taxon>Bacilli</taxon>
        <taxon>Bacillales</taxon>
        <taxon>Paenibacillaceae</taxon>
        <taxon>Cohnella</taxon>
    </lineage>
</organism>
<dbReference type="Pfam" id="PF00126">
    <property type="entry name" value="HTH_1"/>
    <property type="match status" value="1"/>
</dbReference>
<reference evidence="7" key="1">
    <citation type="journal article" date="2019" name="Int. J. Syst. Evol. Microbiol.">
        <title>The Global Catalogue of Microorganisms (GCM) 10K type strain sequencing project: providing services to taxonomists for standard genome sequencing and annotation.</title>
        <authorList>
            <consortium name="The Broad Institute Genomics Platform"/>
            <consortium name="The Broad Institute Genome Sequencing Center for Infectious Disease"/>
            <person name="Wu L."/>
            <person name="Ma J."/>
        </authorList>
    </citation>
    <scope>NUCLEOTIDE SEQUENCE [LARGE SCALE GENOMIC DNA]</scope>
    <source>
        <strain evidence="7">CGMCC 4.1641</strain>
    </source>
</reference>
<sequence>MEIRLIKTFLTIVKLGSFQEAARALQYSQPTITVQVKKLEEELGIRLFERGKTTELTSAGRFFLQKAEKLLQQYDAFENDLRDYTQGDAGLIRIGISEPSASNRFPAILSAFAQKRPKIQIKVAIGSNKGLVDMLLNEEIDLAFCNRPEPHIELSFEHLLTETFGLLLYADHPLAALDKLGIRDLKDEKFIMTPGTCPFRIRVEEAISEKIGMLRQSSIEVTGINSLKYFVQAKLGIALAPLVSISPPLPGTVVKAVSDMIAGPDLGILIRKEAVGRNRILNYLTDDIRRVCREDLQEQTPA</sequence>
<evidence type="ECO:0000256" key="3">
    <source>
        <dbReference type="ARBA" id="ARBA00023125"/>
    </source>
</evidence>
<dbReference type="SUPFAM" id="SSF46785">
    <property type="entry name" value="Winged helix' DNA-binding domain"/>
    <property type="match status" value="1"/>
</dbReference>
<keyword evidence="4" id="KW-0804">Transcription</keyword>
<feature type="domain" description="HTH lysR-type" evidence="5">
    <location>
        <begin position="1"/>
        <end position="57"/>
    </location>
</feature>
<dbReference type="PANTHER" id="PTHR30419:SF25">
    <property type="entry name" value="HTH-TYPE TRANSCRIPTIONAL REGULATOR YTLI"/>
    <property type="match status" value="1"/>
</dbReference>
<protein>
    <submittedName>
        <fullName evidence="6">LysR family transcriptional regulator</fullName>
    </submittedName>
</protein>
<dbReference type="InterPro" id="IPR000847">
    <property type="entry name" value="LysR_HTH_N"/>
</dbReference>
<dbReference type="InterPro" id="IPR050950">
    <property type="entry name" value="HTH-type_LysR_regulators"/>
</dbReference>
<dbReference type="PROSITE" id="PS50931">
    <property type="entry name" value="HTH_LYSR"/>
    <property type="match status" value="1"/>
</dbReference>
<evidence type="ECO:0000313" key="6">
    <source>
        <dbReference type="EMBL" id="MFC4302131.1"/>
    </source>
</evidence>
<dbReference type="CDD" id="cd05466">
    <property type="entry name" value="PBP2_LTTR_substrate"/>
    <property type="match status" value="1"/>
</dbReference>
<dbReference type="Gene3D" id="1.10.10.10">
    <property type="entry name" value="Winged helix-like DNA-binding domain superfamily/Winged helix DNA-binding domain"/>
    <property type="match status" value="1"/>
</dbReference>
<dbReference type="Gene3D" id="3.40.190.290">
    <property type="match status" value="1"/>
</dbReference>
<comment type="similarity">
    <text evidence="1">Belongs to the LysR transcriptional regulatory family.</text>
</comment>
<proteinExistence type="inferred from homology"/>
<dbReference type="InterPro" id="IPR005119">
    <property type="entry name" value="LysR_subst-bd"/>
</dbReference>
<keyword evidence="3" id="KW-0238">DNA-binding</keyword>
<comment type="caution">
    <text evidence="6">The sequence shown here is derived from an EMBL/GenBank/DDBJ whole genome shotgun (WGS) entry which is preliminary data.</text>
</comment>
<dbReference type="Proteomes" id="UP001595755">
    <property type="component" value="Unassembled WGS sequence"/>
</dbReference>
<dbReference type="PRINTS" id="PR00039">
    <property type="entry name" value="HTHLYSR"/>
</dbReference>
<evidence type="ECO:0000256" key="1">
    <source>
        <dbReference type="ARBA" id="ARBA00009437"/>
    </source>
</evidence>
<keyword evidence="7" id="KW-1185">Reference proteome</keyword>